<gene>
    <name evidence="1" type="ORF">MVEN_01724100</name>
</gene>
<dbReference type="EMBL" id="JACAZI010000016">
    <property type="protein sequence ID" value="KAF7342941.1"/>
    <property type="molecule type" value="Genomic_DNA"/>
</dbReference>
<evidence type="ECO:0000313" key="1">
    <source>
        <dbReference type="EMBL" id="KAF7342941.1"/>
    </source>
</evidence>
<keyword evidence="2" id="KW-1185">Reference proteome</keyword>
<dbReference type="OrthoDB" id="2884623at2759"/>
<sequence length="216" mass="24528">MAQQWPVFITAARAPPKVVNRALLLIQDFEYTKYPEESQWTLLTSKDLPNVPPPATAVPLPNPDFVLARNAFTSMSLVEINTFVRTHEDSLKEIRISSHNWVVIDQKGFETSTCLVCEQYYNPGEEYDGEGEGGITSEFRACRLPWEETLITFCNLDIANMSFEDFVDEEAGEQADGSWRWRSCIPNTKGEEIILTAAEEKREKALKALRDNGFVD</sequence>
<organism evidence="1 2">
    <name type="scientific">Mycena venus</name>
    <dbReference type="NCBI Taxonomy" id="2733690"/>
    <lineage>
        <taxon>Eukaryota</taxon>
        <taxon>Fungi</taxon>
        <taxon>Dikarya</taxon>
        <taxon>Basidiomycota</taxon>
        <taxon>Agaricomycotina</taxon>
        <taxon>Agaricomycetes</taxon>
        <taxon>Agaricomycetidae</taxon>
        <taxon>Agaricales</taxon>
        <taxon>Marasmiineae</taxon>
        <taxon>Mycenaceae</taxon>
        <taxon>Mycena</taxon>
    </lineage>
</organism>
<accession>A0A8H7CNX2</accession>
<proteinExistence type="predicted"/>
<protein>
    <submittedName>
        <fullName evidence="1">Uncharacterized protein</fullName>
    </submittedName>
</protein>
<evidence type="ECO:0000313" key="2">
    <source>
        <dbReference type="Proteomes" id="UP000620124"/>
    </source>
</evidence>
<reference evidence="1" key="1">
    <citation type="submission" date="2020-05" db="EMBL/GenBank/DDBJ databases">
        <title>Mycena genomes resolve the evolution of fungal bioluminescence.</title>
        <authorList>
            <person name="Tsai I.J."/>
        </authorList>
    </citation>
    <scope>NUCLEOTIDE SEQUENCE</scope>
    <source>
        <strain evidence="1">CCC161011</strain>
    </source>
</reference>
<name>A0A8H7CNX2_9AGAR</name>
<dbReference type="Proteomes" id="UP000620124">
    <property type="component" value="Unassembled WGS sequence"/>
</dbReference>
<comment type="caution">
    <text evidence="1">The sequence shown here is derived from an EMBL/GenBank/DDBJ whole genome shotgun (WGS) entry which is preliminary data.</text>
</comment>
<dbReference type="AlphaFoldDB" id="A0A8H7CNX2"/>